<dbReference type="EMBL" id="MLJW01000196">
    <property type="protein sequence ID" value="OIQ93970.1"/>
    <property type="molecule type" value="Genomic_DNA"/>
</dbReference>
<dbReference type="InterPro" id="IPR007396">
    <property type="entry name" value="TR_PAI2-type"/>
</dbReference>
<dbReference type="GO" id="GO:0008233">
    <property type="term" value="F:peptidase activity"/>
    <property type="evidence" value="ECO:0007669"/>
    <property type="project" value="UniProtKB-KW"/>
</dbReference>
<dbReference type="PANTHER" id="PTHR35802:SF1">
    <property type="entry name" value="PROTEASE SYNTHASE AND SPORULATION PROTEIN PAI 2"/>
    <property type="match status" value="1"/>
</dbReference>
<dbReference type="PANTHER" id="PTHR35802">
    <property type="entry name" value="PROTEASE SYNTHASE AND SPORULATION PROTEIN PAI 2"/>
    <property type="match status" value="1"/>
</dbReference>
<dbReference type="SUPFAM" id="SSF50475">
    <property type="entry name" value="FMN-binding split barrel"/>
    <property type="match status" value="1"/>
</dbReference>
<dbReference type="GO" id="GO:0006508">
    <property type="term" value="P:proteolysis"/>
    <property type="evidence" value="ECO:0007669"/>
    <property type="project" value="UniProtKB-KW"/>
</dbReference>
<keyword evidence="1" id="KW-0645">Protease</keyword>
<dbReference type="AlphaFoldDB" id="A0A1J5RF24"/>
<protein>
    <submittedName>
        <fullName evidence="1">Protease synthase and sporulation protein PAI 2</fullName>
    </submittedName>
</protein>
<gene>
    <name evidence="1" type="primary">paiB_5</name>
    <name evidence="1" type="ORF">GALL_240650</name>
</gene>
<reference evidence="1" key="1">
    <citation type="submission" date="2016-10" db="EMBL/GenBank/DDBJ databases">
        <title>Sequence of Gallionella enrichment culture.</title>
        <authorList>
            <person name="Poehlein A."/>
            <person name="Muehling M."/>
            <person name="Daniel R."/>
        </authorList>
    </citation>
    <scope>NUCLEOTIDE SEQUENCE</scope>
</reference>
<evidence type="ECO:0000313" key="1">
    <source>
        <dbReference type="EMBL" id="OIQ93970.1"/>
    </source>
</evidence>
<organism evidence="1">
    <name type="scientific">mine drainage metagenome</name>
    <dbReference type="NCBI Taxonomy" id="410659"/>
    <lineage>
        <taxon>unclassified sequences</taxon>
        <taxon>metagenomes</taxon>
        <taxon>ecological metagenomes</taxon>
    </lineage>
</organism>
<dbReference type="Gene3D" id="2.30.110.10">
    <property type="entry name" value="Electron Transport, Fmn-binding Protein, Chain A"/>
    <property type="match status" value="1"/>
</dbReference>
<accession>A0A1J5RF24</accession>
<dbReference type="PIRSF" id="PIRSF010372">
    <property type="entry name" value="PaiB"/>
    <property type="match status" value="1"/>
</dbReference>
<comment type="caution">
    <text evidence="1">The sequence shown here is derived from an EMBL/GenBank/DDBJ whole genome shotgun (WGS) entry which is preliminary data.</text>
</comment>
<dbReference type="Pfam" id="PF04299">
    <property type="entry name" value="FMN_bind_2"/>
    <property type="match status" value="1"/>
</dbReference>
<proteinExistence type="predicted"/>
<dbReference type="InterPro" id="IPR012349">
    <property type="entry name" value="Split_barrel_FMN-bd"/>
</dbReference>
<keyword evidence="1" id="KW-0378">Hydrolase</keyword>
<sequence>MYIPEHFRETDSERISSLIAAYPFGALVTAEGGPPMVSHLPFLFEPDSGHEGKLLCHLARANPQCRQLIEMQAQGKTVLAVFQGPHAYVSPSWYAGPGVPTWNYAAVHVYGRVRLIEAETELKALLEKLTRAHEANIAEPWTGMLPEQAPMLRMILGLEIEVTEIQGKFKLSQNRSAEDQRRVIRALEDSASPLETGVSALMAANLANKPK</sequence>
<name>A0A1J5RF24_9ZZZZ</name>